<evidence type="ECO:0000256" key="1">
    <source>
        <dbReference type="ARBA" id="ARBA00022722"/>
    </source>
</evidence>
<gene>
    <name evidence="11" type="ORF">IAD12_03020</name>
</gene>
<dbReference type="PROSITE" id="PS51217">
    <property type="entry name" value="UVRD_HELICASE_CTER"/>
    <property type="match status" value="1"/>
</dbReference>
<dbReference type="InterPro" id="IPR049035">
    <property type="entry name" value="ADDB_N"/>
</dbReference>
<dbReference type="InterPro" id="IPR014017">
    <property type="entry name" value="DNA_helicase_UvrD-like_C"/>
</dbReference>
<evidence type="ECO:0000256" key="2">
    <source>
        <dbReference type="ARBA" id="ARBA00022741"/>
    </source>
</evidence>
<dbReference type="PANTHER" id="PTHR30591">
    <property type="entry name" value="RECBCD ENZYME SUBUNIT RECC"/>
    <property type="match status" value="1"/>
</dbReference>
<proteinExistence type="predicted"/>
<organism evidence="11 12">
    <name type="scientific">Candidatus Allocopromorpha excrementavium</name>
    <dbReference type="NCBI Taxonomy" id="2840741"/>
    <lineage>
        <taxon>Bacteria</taxon>
        <taxon>Bacillati</taxon>
        <taxon>Bacillota</taxon>
        <taxon>Clostridia</taxon>
        <taxon>Eubacteriales</taxon>
        <taxon>Eubacteriaceae</taxon>
        <taxon>Eubacteriaceae incertae sedis</taxon>
        <taxon>Candidatus Allocopromorpha</taxon>
    </lineage>
</organism>
<evidence type="ECO:0000256" key="3">
    <source>
        <dbReference type="ARBA" id="ARBA00022763"/>
    </source>
</evidence>
<sequence>MLNIYYGSENIDREKFIFENIKGRTLLLVPDQFSLQAERDAFFYLGKKGLMDLSVVDFSSLGSKVIRETDGELPDMIDKYGRHMLLSRIIRKNGERLGIYRGLKDKDSFAEMVNGFISEMKRADIVPDMLEDVRDSLEESSLLKHKLDDLLMIYREYENEIKDKYTDSEGYIAFYGKRILSSDLVASSDVWIYGFDTFTPKNFLVMERILKTAGNLNVVMTYSDDVYSDKACMLADESGEMFSLTQHIIEKLMLTAEELNEDVRKISLEKSEKYHRKNVWQSDKPVILADTSNIYAEADKAAAYILKLVRDEGYRFRDIAVICNDTSVRTGVLRRTFIRWGIPVFVDKKRKILHHPAVGFILALMEAASFGYRSESMMKLMKSGFMGFEEDKTEALENYIQQFRVRGEAWKKPFFREGESYTEQDLEKLNDMRLVMTDLIENVKESIGRYNTAEEKIKGLYKFLSESFRMPERIDEMMSVQSRQGLEEGAAETAQSWNAVCDIFDQITEIAGEDRVSNKELLNLLEAGLSEVEIGLVPVTSDTVIIGTMQRTRISRIKAVLIVGANEGIFPLDDSDEGLLNEKEKNVLESFDLEMVKSDEVMRREERLAIYRILSLPSEKLYMSFSRTDEKGEDSNPSEIFRKLSADIKTEGDLGEKDPMEMITSAAGTLSYIADAFRNCMDDGEIDDIWLETARWYKANDADGFGRIAKGMMFDNSAASLGEKFADALYRGDRERMEVSASRLEKYSSCPFSHFILYGLHPDEARVFEMGARETGDVYHECIMKLSQKYTKGDPFSWATVTEEQCLKDVREIIEAEAGNYREGLLKYGKNEKYRTERIIDICSEAVWSLVKQVRKGNIKDMYFERSFGVGKSLPPVKVDVGGKEVVIRGKIDRMDVLDTGDEAPDAGGAVRIVDYKTGGDSVDVEYFRKGYKLQLMVYMKAASGEKEKPAGVFLFKIHEPDADADARSVKIGEEEARKRIEDSYRMEGIVVNDPDMIEAMDKELEEKSSVIPIKKVRKTGEYAPSAGGYLFTGEEFDELSHQVDVQLERICREIYDGNIDIRPKRESVKDMDGKYKNACKYCGYKSICMFDTAFKGCGFEQV</sequence>
<keyword evidence="5" id="KW-0347">Helicase</keyword>
<evidence type="ECO:0000256" key="9">
    <source>
        <dbReference type="ARBA" id="ARBA00023204"/>
    </source>
</evidence>
<dbReference type="SUPFAM" id="SSF52540">
    <property type="entry name" value="P-loop containing nucleoside triphosphate hydrolases"/>
    <property type="match status" value="1"/>
</dbReference>
<feature type="domain" description="UvrD-like helicase C-terminal" evidence="10">
    <location>
        <begin position="254"/>
        <end position="554"/>
    </location>
</feature>
<name>A0A9D1HD69_9FIRM</name>
<evidence type="ECO:0000256" key="5">
    <source>
        <dbReference type="ARBA" id="ARBA00022806"/>
    </source>
</evidence>
<reference evidence="11" key="2">
    <citation type="journal article" date="2021" name="PeerJ">
        <title>Extensive microbial diversity within the chicken gut microbiome revealed by metagenomics and culture.</title>
        <authorList>
            <person name="Gilroy R."/>
            <person name="Ravi A."/>
            <person name="Getino M."/>
            <person name="Pursley I."/>
            <person name="Horton D.L."/>
            <person name="Alikhan N.F."/>
            <person name="Baker D."/>
            <person name="Gharbi K."/>
            <person name="Hall N."/>
            <person name="Watson M."/>
            <person name="Adriaenssens E.M."/>
            <person name="Foster-Nyarko E."/>
            <person name="Jarju S."/>
            <person name="Secka A."/>
            <person name="Antonio M."/>
            <person name="Oren A."/>
            <person name="Chaudhuri R.R."/>
            <person name="La Ragione R."/>
            <person name="Hildebrand F."/>
            <person name="Pallen M.J."/>
        </authorList>
    </citation>
    <scope>NUCLEOTIDE SEQUENCE</scope>
    <source>
        <strain evidence="11">CHK176-22527</strain>
    </source>
</reference>
<dbReference type="Pfam" id="PF12705">
    <property type="entry name" value="PDDEXK_1"/>
    <property type="match status" value="1"/>
</dbReference>
<dbReference type="GO" id="GO:0005524">
    <property type="term" value="F:ATP binding"/>
    <property type="evidence" value="ECO:0007669"/>
    <property type="project" value="UniProtKB-KW"/>
</dbReference>
<evidence type="ECO:0000256" key="7">
    <source>
        <dbReference type="ARBA" id="ARBA00022840"/>
    </source>
</evidence>
<evidence type="ECO:0000259" key="10">
    <source>
        <dbReference type="PROSITE" id="PS51217"/>
    </source>
</evidence>
<keyword evidence="2" id="KW-0547">Nucleotide-binding</keyword>
<keyword evidence="1" id="KW-0540">Nuclease</keyword>
<dbReference type="Gene3D" id="3.40.50.300">
    <property type="entry name" value="P-loop containing nucleotide triphosphate hydrolases"/>
    <property type="match status" value="3"/>
</dbReference>
<evidence type="ECO:0000256" key="6">
    <source>
        <dbReference type="ARBA" id="ARBA00022839"/>
    </source>
</evidence>
<comment type="caution">
    <text evidence="11">The sequence shown here is derived from an EMBL/GenBank/DDBJ whole genome shotgun (WGS) entry which is preliminary data.</text>
</comment>
<evidence type="ECO:0000256" key="8">
    <source>
        <dbReference type="ARBA" id="ARBA00023125"/>
    </source>
</evidence>
<reference evidence="11" key="1">
    <citation type="submission" date="2020-10" db="EMBL/GenBank/DDBJ databases">
        <authorList>
            <person name="Gilroy R."/>
        </authorList>
    </citation>
    <scope>NUCLEOTIDE SEQUENCE</scope>
    <source>
        <strain evidence="11">CHK176-22527</strain>
    </source>
</reference>
<evidence type="ECO:0000256" key="4">
    <source>
        <dbReference type="ARBA" id="ARBA00022801"/>
    </source>
</evidence>
<dbReference type="GO" id="GO:0006310">
    <property type="term" value="P:DNA recombination"/>
    <property type="evidence" value="ECO:0007669"/>
    <property type="project" value="TreeGrafter"/>
</dbReference>
<dbReference type="Gene3D" id="3.90.320.10">
    <property type="match status" value="1"/>
</dbReference>
<dbReference type="GO" id="GO:0006281">
    <property type="term" value="P:DNA repair"/>
    <property type="evidence" value="ECO:0007669"/>
    <property type="project" value="UniProtKB-KW"/>
</dbReference>
<dbReference type="InterPro" id="IPR011604">
    <property type="entry name" value="PDDEXK-like_dom_sf"/>
</dbReference>
<dbReference type="Pfam" id="PF21445">
    <property type="entry name" value="ADDB_N"/>
    <property type="match status" value="1"/>
</dbReference>
<keyword evidence="3" id="KW-0227">DNA damage</keyword>
<keyword evidence="6" id="KW-0269">Exonuclease</keyword>
<dbReference type="InterPro" id="IPR027417">
    <property type="entry name" value="P-loop_NTPase"/>
</dbReference>
<protein>
    <submittedName>
        <fullName evidence="11">Exodeoxyribonuclease V subunit gamma</fullName>
    </submittedName>
</protein>
<keyword evidence="4" id="KW-0378">Hydrolase</keyword>
<dbReference type="GO" id="GO:0004386">
    <property type="term" value="F:helicase activity"/>
    <property type="evidence" value="ECO:0007669"/>
    <property type="project" value="UniProtKB-KW"/>
</dbReference>
<dbReference type="GO" id="GO:0004527">
    <property type="term" value="F:exonuclease activity"/>
    <property type="evidence" value="ECO:0007669"/>
    <property type="project" value="UniProtKB-KW"/>
</dbReference>
<dbReference type="EMBL" id="DVLX01000031">
    <property type="protein sequence ID" value="HIT99210.1"/>
    <property type="molecule type" value="Genomic_DNA"/>
</dbReference>
<dbReference type="GO" id="GO:0003677">
    <property type="term" value="F:DNA binding"/>
    <property type="evidence" value="ECO:0007669"/>
    <property type="project" value="UniProtKB-KW"/>
</dbReference>
<dbReference type="Proteomes" id="UP000824159">
    <property type="component" value="Unassembled WGS sequence"/>
</dbReference>
<keyword evidence="8" id="KW-0238">DNA-binding</keyword>
<dbReference type="PANTHER" id="PTHR30591:SF1">
    <property type="entry name" value="RECBCD ENZYME SUBUNIT RECC"/>
    <property type="match status" value="1"/>
</dbReference>
<dbReference type="InterPro" id="IPR038726">
    <property type="entry name" value="PDDEXK_AddAB-type"/>
</dbReference>
<keyword evidence="7" id="KW-0067">ATP-binding</keyword>
<accession>A0A9D1HD69</accession>
<evidence type="ECO:0000313" key="12">
    <source>
        <dbReference type="Proteomes" id="UP000824159"/>
    </source>
</evidence>
<dbReference type="AlphaFoldDB" id="A0A9D1HD69"/>
<evidence type="ECO:0000313" key="11">
    <source>
        <dbReference type="EMBL" id="HIT99210.1"/>
    </source>
</evidence>
<keyword evidence="9" id="KW-0234">DNA repair</keyword>